<feature type="non-terminal residue" evidence="3">
    <location>
        <position position="91"/>
    </location>
</feature>
<evidence type="ECO:0000256" key="1">
    <source>
        <dbReference type="ARBA" id="ARBA00022741"/>
    </source>
</evidence>
<gene>
    <name evidence="3" type="ORF">BVRB_039540</name>
</gene>
<dbReference type="AlphaFoldDB" id="A0A0J7YND9"/>
<dbReference type="SUPFAM" id="SSF56112">
    <property type="entry name" value="Protein kinase-like (PK-like)"/>
    <property type="match status" value="1"/>
</dbReference>
<dbReference type="EMBL" id="KQ114842">
    <property type="protein sequence ID" value="KMS65091.1"/>
    <property type="molecule type" value="Genomic_DNA"/>
</dbReference>
<evidence type="ECO:0000313" key="4">
    <source>
        <dbReference type="Proteomes" id="UP000035740"/>
    </source>
</evidence>
<dbReference type="PANTHER" id="PTHR24055">
    <property type="entry name" value="MITOGEN-ACTIVATED PROTEIN KINASE"/>
    <property type="match status" value="1"/>
</dbReference>
<dbReference type="InterPro" id="IPR011009">
    <property type="entry name" value="Kinase-like_dom_sf"/>
</dbReference>
<reference evidence="3 4" key="1">
    <citation type="journal article" date="2014" name="Nature">
        <title>The genome of the recently domesticated crop plant sugar beet (Beta vulgaris).</title>
        <authorList>
            <person name="Dohm J.C."/>
            <person name="Minoche A.E."/>
            <person name="Holtgrawe D."/>
            <person name="Capella-Gutierrez S."/>
            <person name="Zakrzewski F."/>
            <person name="Tafer H."/>
            <person name="Rupp O."/>
            <person name="Sorensen T.R."/>
            <person name="Stracke R."/>
            <person name="Reinhardt R."/>
            <person name="Goesmann A."/>
            <person name="Kraft T."/>
            <person name="Schulz B."/>
            <person name="Stadler P.F."/>
            <person name="Schmidt T."/>
            <person name="Gabaldon T."/>
            <person name="Lehrach H."/>
            <person name="Weisshaar B."/>
            <person name="Himmelbauer H."/>
        </authorList>
    </citation>
    <scope>NUCLEOTIDE SEQUENCE [LARGE SCALE GENOMIC DNA]</scope>
    <source>
        <tissue evidence="3">Taproot</tissue>
    </source>
</reference>
<dbReference type="Gramene" id="KMS65091">
    <property type="protein sequence ID" value="KMS65091"/>
    <property type="gene ID" value="BVRB_039540"/>
</dbReference>
<evidence type="ECO:0008006" key="5">
    <source>
        <dbReference type="Google" id="ProtNLM"/>
    </source>
</evidence>
<protein>
    <recommendedName>
        <fullName evidence="5">Protein kinase domain-containing protein</fullName>
    </recommendedName>
</protein>
<keyword evidence="4" id="KW-1185">Reference proteome</keyword>
<evidence type="ECO:0000313" key="3">
    <source>
        <dbReference type="EMBL" id="KMS65091.1"/>
    </source>
</evidence>
<keyword evidence="1" id="KW-0547">Nucleotide-binding</keyword>
<dbReference type="GO" id="GO:0005524">
    <property type="term" value="F:ATP binding"/>
    <property type="evidence" value="ECO:0007669"/>
    <property type="project" value="UniProtKB-KW"/>
</dbReference>
<organism evidence="3 4">
    <name type="scientific">Beta vulgaris subsp. vulgaris</name>
    <name type="common">Beet</name>
    <dbReference type="NCBI Taxonomy" id="3555"/>
    <lineage>
        <taxon>Eukaryota</taxon>
        <taxon>Viridiplantae</taxon>
        <taxon>Streptophyta</taxon>
        <taxon>Embryophyta</taxon>
        <taxon>Tracheophyta</taxon>
        <taxon>Spermatophyta</taxon>
        <taxon>Magnoliopsida</taxon>
        <taxon>eudicotyledons</taxon>
        <taxon>Gunneridae</taxon>
        <taxon>Pentapetalae</taxon>
        <taxon>Caryophyllales</taxon>
        <taxon>Chenopodiaceae</taxon>
        <taxon>Betoideae</taxon>
        <taxon>Beta</taxon>
    </lineage>
</organism>
<proteinExistence type="predicted"/>
<name>A0A0J7YND9_BETVV</name>
<sequence>RPLFHGSTEMEQLNRIFKLCGTPTTLPTSLQSVPTKQYPRQVKKTFEKYGIHECDLLDKMLLLDPQKRITATEILEHPYFTTSPLPLLPEQ</sequence>
<feature type="non-terminal residue" evidence="3">
    <location>
        <position position="1"/>
    </location>
</feature>
<keyword evidence="2" id="KW-0067">ATP-binding</keyword>
<dbReference type="Gene3D" id="1.10.510.10">
    <property type="entry name" value="Transferase(Phosphotransferase) domain 1"/>
    <property type="match status" value="1"/>
</dbReference>
<evidence type="ECO:0000256" key="2">
    <source>
        <dbReference type="ARBA" id="ARBA00022840"/>
    </source>
</evidence>
<dbReference type="OrthoDB" id="1922979at2759"/>
<dbReference type="InterPro" id="IPR050117">
    <property type="entry name" value="MAPK"/>
</dbReference>
<accession>A0A0J7YND9</accession>
<dbReference type="Proteomes" id="UP000035740">
    <property type="component" value="Unassembled WGS sequence"/>
</dbReference>